<dbReference type="PaxDb" id="4081-Solyc09g018410.1.1"/>
<evidence type="ECO:0000313" key="1">
    <source>
        <dbReference type="EnsemblPlants" id="Solyc09g018410.2.1"/>
    </source>
</evidence>
<protein>
    <recommendedName>
        <fullName evidence="3">Isopenicillin N synthase-like Fe(2+) 2OG dioxygenase domain-containing protein</fullName>
    </recommendedName>
</protein>
<dbReference type="InterPro" id="IPR050231">
    <property type="entry name" value="Iron_ascorbate_oxido_reductase"/>
</dbReference>
<dbReference type="InParanoid" id="A0A3Q7I1U4"/>
<name>A0A3Q7I1U4_SOLLC</name>
<organism evidence="1">
    <name type="scientific">Solanum lycopersicum</name>
    <name type="common">Tomato</name>
    <name type="synonym">Lycopersicon esculentum</name>
    <dbReference type="NCBI Taxonomy" id="4081"/>
    <lineage>
        <taxon>Eukaryota</taxon>
        <taxon>Viridiplantae</taxon>
        <taxon>Streptophyta</taxon>
        <taxon>Embryophyta</taxon>
        <taxon>Tracheophyta</taxon>
        <taxon>Spermatophyta</taxon>
        <taxon>Magnoliopsida</taxon>
        <taxon>eudicotyledons</taxon>
        <taxon>Gunneridae</taxon>
        <taxon>Pentapetalae</taxon>
        <taxon>asterids</taxon>
        <taxon>lamiids</taxon>
        <taxon>Solanales</taxon>
        <taxon>Solanaceae</taxon>
        <taxon>Solanoideae</taxon>
        <taxon>Solaneae</taxon>
        <taxon>Solanum</taxon>
        <taxon>Solanum subgen. Lycopersicon</taxon>
    </lineage>
</organism>
<dbReference type="PANTHER" id="PTHR47990">
    <property type="entry name" value="2-OXOGLUTARATE (2OG) AND FE(II)-DEPENDENT OXYGENASE SUPERFAMILY PROTEIN-RELATED"/>
    <property type="match status" value="1"/>
</dbReference>
<accession>A0A3Q7I1U4</accession>
<dbReference type="SUPFAM" id="SSF51197">
    <property type="entry name" value="Clavaminate synthase-like"/>
    <property type="match status" value="1"/>
</dbReference>
<dbReference type="STRING" id="4081.A0A3Q7I1U4"/>
<reference evidence="1" key="2">
    <citation type="submission" date="2019-01" db="UniProtKB">
        <authorList>
            <consortium name="EnsemblPlants"/>
        </authorList>
    </citation>
    <scope>IDENTIFICATION</scope>
    <source>
        <strain evidence="1">cv. Heinz 1706</strain>
    </source>
</reference>
<dbReference type="Gramene" id="Solyc09g018410.2.1">
    <property type="protein sequence ID" value="Solyc09g018410.2.1"/>
    <property type="gene ID" value="Solyc09g018410.2"/>
</dbReference>
<proteinExistence type="predicted"/>
<reference evidence="1" key="1">
    <citation type="journal article" date="2012" name="Nature">
        <title>The tomato genome sequence provides insights into fleshy fruit evolution.</title>
        <authorList>
            <consortium name="Tomato Genome Consortium"/>
        </authorList>
    </citation>
    <scope>NUCLEOTIDE SEQUENCE [LARGE SCALE GENOMIC DNA]</scope>
    <source>
        <strain evidence="1">cv. Heinz 1706</strain>
    </source>
</reference>
<dbReference type="OMA" id="RRYKICL"/>
<dbReference type="InterPro" id="IPR027443">
    <property type="entry name" value="IPNS-like_sf"/>
</dbReference>
<dbReference type="Gene3D" id="2.60.120.330">
    <property type="entry name" value="B-lactam Antibiotic, Isopenicillin N Synthase, Chain"/>
    <property type="match status" value="1"/>
</dbReference>
<dbReference type="Proteomes" id="UP000004994">
    <property type="component" value="Chromosome 9"/>
</dbReference>
<dbReference type="AlphaFoldDB" id="A0A3Q7I1U4"/>
<evidence type="ECO:0008006" key="3">
    <source>
        <dbReference type="Google" id="ProtNLM"/>
    </source>
</evidence>
<keyword evidence="2" id="KW-1185">Reference proteome</keyword>
<dbReference type="EnsemblPlants" id="Solyc09g018410.2.1">
    <property type="protein sequence ID" value="Solyc09g018410.2.1"/>
    <property type="gene ID" value="Solyc09g018410.2"/>
</dbReference>
<evidence type="ECO:0000313" key="2">
    <source>
        <dbReference type="Proteomes" id="UP000004994"/>
    </source>
</evidence>
<sequence length="133" mass="15518">MRLNYFPPCNKQDLTLGTGSYYDATSLIVLHEGCVSELHALSNGREKSFIHREVVNNKTPRKSHDFILYPENNKVVSPPTKLVDDNNPRIYPEFTWPTLFEVTQMTSGRDRHMRFKIEDLGFLFIYVVSFLVY</sequence>